<name>A0AAD6XIW5_9AGAR</name>
<dbReference type="Proteomes" id="UP001222325">
    <property type="component" value="Unassembled WGS sequence"/>
</dbReference>
<dbReference type="AlphaFoldDB" id="A0AAD6XIW5"/>
<sequence length="292" mass="32966">MPRVNTAPVYSNPRRISDGTTSLDVDKVSANIPDDRAAEPVKPERKNYPEKHRGRDRLGAIRDANRDKLLNAPSSGLFWKEVKRLADPKPAPIAVTAEDLREVFEKRLNPPARLPSAFDKIQHEINKTLAALIPETTEDETPERFFSAEWGEDDGAWVKDHLLKHSLDSSAGEDALTYNDVMEIPNSDLAHLYRIIALESCFLKVLTLLIHRRITQWAAARGFIPDWQNGFREKYRTNNNPFVLRCIRDWARAHGKTVYVAAIDATNAFPSTDHPTLWLKLAKLGMAGPVSD</sequence>
<protein>
    <recommendedName>
        <fullName evidence="5">Reverse transcriptase domain-containing protein</fullName>
    </recommendedName>
</protein>
<dbReference type="EMBL" id="JARJCN010000048">
    <property type="protein sequence ID" value="KAJ7081856.1"/>
    <property type="molecule type" value="Genomic_DNA"/>
</dbReference>
<proteinExistence type="predicted"/>
<evidence type="ECO:0000313" key="2">
    <source>
        <dbReference type="EMBL" id="KAJ7081803.1"/>
    </source>
</evidence>
<comment type="caution">
    <text evidence="3">The sequence shown here is derived from an EMBL/GenBank/DDBJ whole genome shotgun (WGS) entry which is preliminary data.</text>
</comment>
<evidence type="ECO:0008006" key="5">
    <source>
        <dbReference type="Google" id="ProtNLM"/>
    </source>
</evidence>
<accession>A0AAD6XIW5</accession>
<evidence type="ECO:0000313" key="4">
    <source>
        <dbReference type="Proteomes" id="UP001222325"/>
    </source>
</evidence>
<evidence type="ECO:0000313" key="3">
    <source>
        <dbReference type="EMBL" id="KAJ7081856.1"/>
    </source>
</evidence>
<evidence type="ECO:0000256" key="1">
    <source>
        <dbReference type="SAM" id="MobiDB-lite"/>
    </source>
</evidence>
<feature type="non-terminal residue" evidence="3">
    <location>
        <position position="1"/>
    </location>
</feature>
<dbReference type="EMBL" id="JARJCN010000048">
    <property type="protein sequence ID" value="KAJ7081803.1"/>
    <property type="molecule type" value="Genomic_DNA"/>
</dbReference>
<keyword evidence="4" id="KW-1185">Reference proteome</keyword>
<feature type="region of interest" description="Disordered" evidence="1">
    <location>
        <begin position="1"/>
        <end position="61"/>
    </location>
</feature>
<reference evidence="3" key="1">
    <citation type="submission" date="2023-03" db="EMBL/GenBank/DDBJ databases">
        <title>Massive genome expansion in bonnet fungi (Mycena s.s.) driven by repeated elements and novel gene families across ecological guilds.</title>
        <authorList>
            <consortium name="Lawrence Berkeley National Laboratory"/>
            <person name="Harder C.B."/>
            <person name="Miyauchi S."/>
            <person name="Viragh M."/>
            <person name="Kuo A."/>
            <person name="Thoen E."/>
            <person name="Andreopoulos B."/>
            <person name="Lu D."/>
            <person name="Skrede I."/>
            <person name="Drula E."/>
            <person name="Henrissat B."/>
            <person name="Morin E."/>
            <person name="Kohler A."/>
            <person name="Barry K."/>
            <person name="LaButti K."/>
            <person name="Morin E."/>
            <person name="Salamov A."/>
            <person name="Lipzen A."/>
            <person name="Mereny Z."/>
            <person name="Hegedus B."/>
            <person name="Baldrian P."/>
            <person name="Stursova M."/>
            <person name="Weitz H."/>
            <person name="Taylor A."/>
            <person name="Grigoriev I.V."/>
            <person name="Nagy L.G."/>
            <person name="Martin F."/>
            <person name="Kauserud H."/>
        </authorList>
    </citation>
    <scope>NUCLEOTIDE SEQUENCE</scope>
    <source>
        <strain evidence="3">CBHHK173m</strain>
    </source>
</reference>
<organism evidence="3 4">
    <name type="scientific">Mycena belliarum</name>
    <dbReference type="NCBI Taxonomy" id="1033014"/>
    <lineage>
        <taxon>Eukaryota</taxon>
        <taxon>Fungi</taxon>
        <taxon>Dikarya</taxon>
        <taxon>Basidiomycota</taxon>
        <taxon>Agaricomycotina</taxon>
        <taxon>Agaricomycetes</taxon>
        <taxon>Agaricomycetidae</taxon>
        <taxon>Agaricales</taxon>
        <taxon>Marasmiineae</taxon>
        <taxon>Mycenaceae</taxon>
        <taxon>Mycena</taxon>
    </lineage>
</organism>
<gene>
    <name evidence="2" type="ORF">B0H15DRAFT_786100</name>
    <name evidence="3" type="ORF">B0H15DRAFT_786121</name>
</gene>
<feature type="compositionally biased region" description="Basic and acidic residues" evidence="1">
    <location>
        <begin position="33"/>
        <end position="61"/>
    </location>
</feature>